<accession>A0A2W4RRY8</accession>
<reference evidence="1 2" key="1">
    <citation type="journal article" date="2018" name="Aquat. Microb. Ecol.">
        <title>Gammaproteobacterial methanotrophs dominate.</title>
        <authorList>
            <person name="Rissanen A.J."/>
            <person name="Saarenheimo J."/>
            <person name="Tiirola M."/>
            <person name="Peura S."/>
            <person name="Aalto S.L."/>
            <person name="Karvinen A."/>
            <person name="Nykanen H."/>
        </authorList>
    </citation>
    <scope>NUCLEOTIDE SEQUENCE [LARGE SCALE GENOMIC DNA]</scope>
    <source>
        <strain evidence="1">AMbin10</strain>
    </source>
</reference>
<dbReference type="Proteomes" id="UP000249396">
    <property type="component" value="Unassembled WGS sequence"/>
</dbReference>
<dbReference type="InterPro" id="IPR005368">
    <property type="entry name" value="UPF0175"/>
</dbReference>
<comment type="caution">
    <text evidence="1">The sequence shown here is derived from an EMBL/GenBank/DDBJ whole genome shotgun (WGS) entry which is preliminary data.</text>
</comment>
<name>A0A2W4RRY8_9GAMM</name>
<protein>
    <submittedName>
        <fullName evidence="1">Uncharacterized protein</fullName>
    </submittedName>
</protein>
<gene>
    <name evidence="1" type="ORF">DM484_01380</name>
</gene>
<sequence>MENISPDVLIILDSLKKAVAETLDRKQRLGQYAVVWRDGRPVLIGEELPQSPMTEDLRFVSALMCYKNNRLSLGKAAELAGYAKLDFIKRMKLENEPLFDYTEAEIAEIFADADKLP</sequence>
<dbReference type="AlphaFoldDB" id="A0A2W4RRY8"/>
<dbReference type="Pfam" id="PF03683">
    <property type="entry name" value="UPF0175"/>
    <property type="match status" value="1"/>
</dbReference>
<dbReference type="EMBL" id="QJPH01000113">
    <property type="protein sequence ID" value="PZN85673.1"/>
    <property type="molecule type" value="Genomic_DNA"/>
</dbReference>
<proteinExistence type="predicted"/>
<evidence type="ECO:0000313" key="2">
    <source>
        <dbReference type="Proteomes" id="UP000249396"/>
    </source>
</evidence>
<evidence type="ECO:0000313" key="1">
    <source>
        <dbReference type="EMBL" id="PZN85673.1"/>
    </source>
</evidence>
<organism evidence="1 2">
    <name type="scientific">Candidatus Methylumidiphilus alinenensis</name>
    <dbReference type="NCBI Taxonomy" id="2202197"/>
    <lineage>
        <taxon>Bacteria</taxon>
        <taxon>Pseudomonadati</taxon>
        <taxon>Pseudomonadota</taxon>
        <taxon>Gammaproteobacteria</taxon>
        <taxon>Methylococcales</taxon>
        <taxon>Candidatus Methylumidiphilus</taxon>
    </lineage>
</organism>